<feature type="signal peptide" evidence="1">
    <location>
        <begin position="1"/>
        <end position="21"/>
    </location>
</feature>
<dbReference type="SUPFAM" id="SSF160387">
    <property type="entry name" value="NosL/MerB-like"/>
    <property type="match status" value="1"/>
</dbReference>
<dbReference type="PROSITE" id="PS51257">
    <property type="entry name" value="PROKAR_LIPOPROTEIN"/>
    <property type="match status" value="1"/>
</dbReference>
<dbReference type="EMBL" id="FQWQ01000002">
    <property type="protein sequence ID" value="SHH16920.1"/>
    <property type="molecule type" value="Genomic_DNA"/>
</dbReference>
<dbReference type="RefSeq" id="WP_178377117.1">
    <property type="nucleotide sequence ID" value="NZ_FQWQ01000002.1"/>
</dbReference>
<organism evidence="2 3">
    <name type="scientific">Chryseolinea serpens</name>
    <dbReference type="NCBI Taxonomy" id="947013"/>
    <lineage>
        <taxon>Bacteria</taxon>
        <taxon>Pseudomonadati</taxon>
        <taxon>Bacteroidota</taxon>
        <taxon>Cytophagia</taxon>
        <taxon>Cytophagales</taxon>
        <taxon>Fulvivirgaceae</taxon>
        <taxon>Chryseolinea</taxon>
    </lineage>
</organism>
<evidence type="ECO:0000256" key="1">
    <source>
        <dbReference type="SAM" id="SignalP"/>
    </source>
</evidence>
<dbReference type="PANTHER" id="PTHR41247:SF1">
    <property type="entry name" value="HTH-TYPE TRANSCRIPTIONAL REPRESSOR YCNK"/>
    <property type="match status" value="1"/>
</dbReference>
<accession>A0A1M5QT22</accession>
<proteinExistence type="predicted"/>
<sequence>MKYLAVSFIALVSLFSCSVKPEPLVMGKDACYTCKMTLVDEKFGAEILTRKGKIYKFDDLNCMVNFIHSGYEPKENVASYLVANYVGTPKLLDATKSFYSQSDLIRSPMAGHVAAFERKDEFEKFNAEWHGTMLSWDELLNHSGK</sequence>
<name>A0A1M5QT22_9BACT</name>
<dbReference type="STRING" id="947013.SAMN04488109_2984"/>
<dbReference type="InterPro" id="IPR008719">
    <property type="entry name" value="N2O_reductase_NosL"/>
</dbReference>
<dbReference type="Proteomes" id="UP000184212">
    <property type="component" value="Unassembled WGS sequence"/>
</dbReference>
<dbReference type="Pfam" id="PF05573">
    <property type="entry name" value="NosL"/>
    <property type="match status" value="1"/>
</dbReference>
<evidence type="ECO:0000313" key="3">
    <source>
        <dbReference type="Proteomes" id="UP000184212"/>
    </source>
</evidence>
<feature type="chain" id="PRO_5009913274" evidence="1">
    <location>
        <begin position="22"/>
        <end position="145"/>
    </location>
</feature>
<dbReference type="AlphaFoldDB" id="A0A1M5QT22"/>
<reference evidence="2 3" key="1">
    <citation type="submission" date="2016-11" db="EMBL/GenBank/DDBJ databases">
        <authorList>
            <person name="Jaros S."/>
            <person name="Januszkiewicz K."/>
            <person name="Wedrychowicz H."/>
        </authorList>
    </citation>
    <scope>NUCLEOTIDE SEQUENCE [LARGE SCALE GENOMIC DNA]</scope>
    <source>
        <strain evidence="2 3">DSM 24574</strain>
    </source>
</reference>
<keyword evidence="1" id="KW-0732">Signal</keyword>
<evidence type="ECO:0000313" key="2">
    <source>
        <dbReference type="EMBL" id="SHH16920.1"/>
    </source>
</evidence>
<protein>
    <submittedName>
        <fullName evidence="2">Copper chaperone NosL</fullName>
    </submittedName>
</protein>
<gene>
    <name evidence="2" type="ORF">SAMN04488109_2984</name>
</gene>
<dbReference type="PANTHER" id="PTHR41247">
    <property type="entry name" value="HTH-TYPE TRANSCRIPTIONAL REPRESSOR YCNK"/>
    <property type="match status" value="1"/>
</dbReference>
<keyword evidence="3" id="KW-1185">Reference proteome</keyword>